<dbReference type="AlphaFoldDB" id="A0A7W8GB76"/>
<dbReference type="InterPro" id="IPR039447">
    <property type="entry name" value="UreH-like_TM_dom"/>
</dbReference>
<keyword evidence="1" id="KW-0812">Transmembrane</keyword>
<feature type="transmembrane region" description="Helical" evidence="1">
    <location>
        <begin position="80"/>
        <end position="101"/>
    </location>
</feature>
<feature type="domain" description="Urease accessory protein UreH-like transmembrane" evidence="2">
    <location>
        <begin position="5"/>
        <end position="207"/>
    </location>
</feature>
<feature type="transmembrane region" description="Helical" evidence="1">
    <location>
        <begin position="192"/>
        <end position="212"/>
    </location>
</feature>
<sequence length="213" mass="23539">MILEAILLGLSTGTYCTMYCAPVLIPFLFGCEKCGHKRNAGLVATFLGSRLTMYFILGAAFAGLGLLVNEYMNPVLARHLSVYAYIFCGLSLLFNSLGLKFPWGCKDGCHSPKLRRIGNDWITALVTGLAVGLHVCPPLWTAILRSVFGGNGISGFFYFVFFYLGTLPFFIPLLGIPFVAKKLPVIKRVSRVTQFCVSLYFLIFLGLLPFFFS</sequence>
<evidence type="ECO:0000256" key="1">
    <source>
        <dbReference type="SAM" id="Phobius"/>
    </source>
</evidence>
<keyword evidence="4" id="KW-1185">Reference proteome</keyword>
<protein>
    <recommendedName>
        <fullName evidence="2">Urease accessory protein UreH-like transmembrane domain-containing protein</fullName>
    </recommendedName>
</protein>
<organism evidence="3 4">
    <name type="scientific">Treponema ruminis</name>
    <dbReference type="NCBI Taxonomy" id="744515"/>
    <lineage>
        <taxon>Bacteria</taxon>
        <taxon>Pseudomonadati</taxon>
        <taxon>Spirochaetota</taxon>
        <taxon>Spirochaetia</taxon>
        <taxon>Spirochaetales</taxon>
        <taxon>Treponemataceae</taxon>
        <taxon>Treponema</taxon>
    </lineage>
</organism>
<reference evidence="3 4" key="1">
    <citation type="submission" date="2020-08" db="EMBL/GenBank/DDBJ databases">
        <title>Genomic Encyclopedia of Type Strains, Phase IV (KMG-IV): sequencing the most valuable type-strain genomes for metagenomic binning, comparative biology and taxonomic classification.</title>
        <authorList>
            <person name="Goeker M."/>
        </authorList>
    </citation>
    <scope>NUCLEOTIDE SEQUENCE [LARGE SCALE GENOMIC DNA]</scope>
    <source>
        <strain evidence="3 4">DSM 103462</strain>
    </source>
</reference>
<dbReference type="Pfam" id="PF13386">
    <property type="entry name" value="DsbD_2"/>
    <property type="match status" value="1"/>
</dbReference>
<feature type="transmembrane region" description="Helical" evidence="1">
    <location>
        <begin position="121"/>
        <end position="143"/>
    </location>
</feature>
<keyword evidence="1" id="KW-0472">Membrane</keyword>
<dbReference type="RefSeq" id="WP_184661005.1">
    <property type="nucleotide sequence ID" value="NZ_JACHFQ010000008.1"/>
</dbReference>
<comment type="caution">
    <text evidence="3">The sequence shown here is derived from an EMBL/GenBank/DDBJ whole genome shotgun (WGS) entry which is preliminary data.</text>
</comment>
<dbReference type="EMBL" id="JACHFQ010000008">
    <property type="protein sequence ID" value="MBB5227099.1"/>
    <property type="molecule type" value="Genomic_DNA"/>
</dbReference>
<feature type="transmembrane region" description="Helical" evidence="1">
    <location>
        <begin position="6"/>
        <end position="30"/>
    </location>
</feature>
<feature type="transmembrane region" description="Helical" evidence="1">
    <location>
        <begin position="51"/>
        <end position="68"/>
    </location>
</feature>
<accession>A0A7W8GB76</accession>
<feature type="transmembrane region" description="Helical" evidence="1">
    <location>
        <begin position="155"/>
        <end position="180"/>
    </location>
</feature>
<keyword evidence="1" id="KW-1133">Transmembrane helix</keyword>
<gene>
    <name evidence="3" type="ORF">HNP76_002495</name>
</gene>
<name>A0A7W8GB76_9SPIR</name>
<dbReference type="Proteomes" id="UP000518887">
    <property type="component" value="Unassembled WGS sequence"/>
</dbReference>
<evidence type="ECO:0000313" key="4">
    <source>
        <dbReference type="Proteomes" id="UP000518887"/>
    </source>
</evidence>
<proteinExistence type="predicted"/>
<evidence type="ECO:0000313" key="3">
    <source>
        <dbReference type="EMBL" id="MBB5227099.1"/>
    </source>
</evidence>
<evidence type="ECO:0000259" key="2">
    <source>
        <dbReference type="Pfam" id="PF13386"/>
    </source>
</evidence>